<organism evidence="1 2">
    <name type="scientific">Altererythrobacter rubellus</name>
    <dbReference type="NCBI Taxonomy" id="2173831"/>
    <lineage>
        <taxon>Bacteria</taxon>
        <taxon>Pseudomonadati</taxon>
        <taxon>Pseudomonadota</taxon>
        <taxon>Alphaproteobacteria</taxon>
        <taxon>Sphingomonadales</taxon>
        <taxon>Erythrobacteraceae</taxon>
        <taxon>Altererythrobacter</taxon>
    </lineage>
</organism>
<protein>
    <submittedName>
        <fullName evidence="1">Uncharacterized protein</fullName>
    </submittedName>
</protein>
<dbReference type="RefSeq" id="WP_285975537.1">
    <property type="nucleotide sequence ID" value="NZ_CP127221.1"/>
</dbReference>
<dbReference type="AlphaFoldDB" id="A0A9Y2B732"/>
<sequence length="80" mass="8397">MLTFGLAALFMVIALGSIISLSDSALKWRNAYHSMKAEMALDSIAAVQVNEAAVVTLRMAPAARADVSRQVSPAHLAIAA</sequence>
<reference evidence="1 2" key="1">
    <citation type="submission" date="2023-06" db="EMBL/GenBank/DDBJ databases">
        <title>Altererythrobacter rubellus NBRC 112769 genome.</title>
        <authorList>
            <person name="Zhang K."/>
        </authorList>
    </citation>
    <scope>NUCLEOTIDE SEQUENCE [LARGE SCALE GENOMIC DNA]</scope>
    <source>
        <strain evidence="1 2">NBRC 112769</strain>
    </source>
</reference>
<dbReference type="Proteomes" id="UP001231445">
    <property type="component" value="Chromosome"/>
</dbReference>
<dbReference type="EMBL" id="CP127221">
    <property type="protein sequence ID" value="WIW95221.1"/>
    <property type="molecule type" value="Genomic_DNA"/>
</dbReference>
<accession>A0A9Y2B732</accession>
<evidence type="ECO:0000313" key="2">
    <source>
        <dbReference type="Proteomes" id="UP001231445"/>
    </source>
</evidence>
<gene>
    <name evidence="1" type="ORF">QQX03_09695</name>
</gene>
<dbReference type="KEGG" id="arue:QQX03_09695"/>
<evidence type="ECO:0000313" key="1">
    <source>
        <dbReference type="EMBL" id="WIW95221.1"/>
    </source>
</evidence>
<keyword evidence="2" id="KW-1185">Reference proteome</keyword>
<proteinExistence type="predicted"/>
<name>A0A9Y2B732_9SPHN</name>